<evidence type="ECO:0000256" key="2">
    <source>
        <dbReference type="ARBA" id="ARBA00022692"/>
    </source>
</evidence>
<gene>
    <name evidence="8" type="ORF">AC578_4480</name>
</gene>
<keyword evidence="2 6" id="KW-0812">Transmembrane</keyword>
<dbReference type="Proteomes" id="UP000070133">
    <property type="component" value="Unassembled WGS sequence"/>
</dbReference>
<comment type="similarity">
    <text evidence="5">Belongs to the SAT4 family.</text>
</comment>
<evidence type="ECO:0000256" key="5">
    <source>
        <dbReference type="ARBA" id="ARBA00038359"/>
    </source>
</evidence>
<dbReference type="AlphaFoldDB" id="A0A139HBT2"/>
<dbReference type="InterPro" id="IPR052337">
    <property type="entry name" value="SAT4-like"/>
</dbReference>
<feature type="transmembrane region" description="Helical" evidence="6">
    <location>
        <begin position="87"/>
        <end position="110"/>
    </location>
</feature>
<evidence type="ECO:0000259" key="7">
    <source>
        <dbReference type="Pfam" id="PF20684"/>
    </source>
</evidence>
<dbReference type="PANTHER" id="PTHR33048:SF47">
    <property type="entry name" value="INTEGRAL MEMBRANE PROTEIN-RELATED"/>
    <property type="match status" value="1"/>
</dbReference>
<feature type="transmembrane region" description="Helical" evidence="6">
    <location>
        <begin position="122"/>
        <end position="145"/>
    </location>
</feature>
<proteinExistence type="inferred from homology"/>
<name>A0A139HBT2_9PEZI</name>
<accession>A0A139HBT2</accession>
<sequence>MVSGHAVQPAIYAVTFTSTLLAILAVALRLYTRIRIVRNPDWDDLLSALALGFTCVFTVCVALETYYGLGRHLNTLTKDERINSLLWLWISVIFYHIGLGLAKLAILAQCLRVFGSIRRFQIAAWIVASIIVSYSIWAIVSLIFLCKPITYFWHPDAEGKCLPKLPIWFLNSALGIFTDILVAILPLPVVKSLRLPRRQKNMLMLVFALGGSVCIITIIRLYSLYAVTISNDDSYDNPQAAIYSTIEIAATIIFGCLPAYNAFVAQHFPDFWNGYACASRGSGGIAQPSFRVNESSGDDVDVDATRSSSTNEIIPRVLRRETR</sequence>
<feature type="domain" description="Rhodopsin" evidence="7">
    <location>
        <begin position="28"/>
        <end position="264"/>
    </location>
</feature>
<evidence type="ECO:0000313" key="8">
    <source>
        <dbReference type="EMBL" id="KXS99891.1"/>
    </source>
</evidence>
<evidence type="ECO:0000256" key="4">
    <source>
        <dbReference type="ARBA" id="ARBA00023136"/>
    </source>
</evidence>
<feature type="transmembrane region" description="Helical" evidence="6">
    <location>
        <begin position="202"/>
        <end position="222"/>
    </location>
</feature>
<dbReference type="PANTHER" id="PTHR33048">
    <property type="entry name" value="PTH11-LIKE INTEGRAL MEMBRANE PROTEIN (AFU_ORTHOLOGUE AFUA_5G11245)"/>
    <property type="match status" value="1"/>
</dbReference>
<comment type="caution">
    <text evidence="8">The sequence shown here is derived from an EMBL/GenBank/DDBJ whole genome shotgun (WGS) entry which is preliminary data.</text>
</comment>
<dbReference type="EMBL" id="LFZN01000084">
    <property type="protein sequence ID" value="KXS99891.1"/>
    <property type="molecule type" value="Genomic_DNA"/>
</dbReference>
<keyword evidence="9" id="KW-1185">Reference proteome</keyword>
<evidence type="ECO:0000256" key="1">
    <source>
        <dbReference type="ARBA" id="ARBA00004141"/>
    </source>
</evidence>
<keyword evidence="3 6" id="KW-1133">Transmembrane helix</keyword>
<dbReference type="OrthoDB" id="444631at2759"/>
<feature type="transmembrane region" description="Helical" evidence="6">
    <location>
        <begin position="165"/>
        <end position="190"/>
    </location>
</feature>
<evidence type="ECO:0000313" key="9">
    <source>
        <dbReference type="Proteomes" id="UP000070133"/>
    </source>
</evidence>
<feature type="transmembrane region" description="Helical" evidence="6">
    <location>
        <begin position="242"/>
        <end position="263"/>
    </location>
</feature>
<dbReference type="Pfam" id="PF20684">
    <property type="entry name" value="Fung_rhodopsin"/>
    <property type="match status" value="1"/>
</dbReference>
<comment type="subcellular location">
    <subcellularLocation>
        <location evidence="1">Membrane</location>
        <topology evidence="1">Multi-pass membrane protein</topology>
    </subcellularLocation>
</comment>
<dbReference type="GO" id="GO:0016020">
    <property type="term" value="C:membrane"/>
    <property type="evidence" value="ECO:0007669"/>
    <property type="project" value="UniProtKB-SubCell"/>
</dbReference>
<protein>
    <recommendedName>
        <fullName evidence="7">Rhodopsin domain-containing protein</fullName>
    </recommendedName>
</protein>
<dbReference type="InterPro" id="IPR049326">
    <property type="entry name" value="Rhodopsin_dom_fungi"/>
</dbReference>
<feature type="transmembrane region" description="Helical" evidence="6">
    <location>
        <begin position="44"/>
        <end position="67"/>
    </location>
</feature>
<keyword evidence="4 6" id="KW-0472">Membrane</keyword>
<evidence type="ECO:0000256" key="6">
    <source>
        <dbReference type="SAM" id="Phobius"/>
    </source>
</evidence>
<organism evidence="8 9">
    <name type="scientific">Pseudocercospora eumusae</name>
    <dbReference type="NCBI Taxonomy" id="321146"/>
    <lineage>
        <taxon>Eukaryota</taxon>
        <taxon>Fungi</taxon>
        <taxon>Dikarya</taxon>
        <taxon>Ascomycota</taxon>
        <taxon>Pezizomycotina</taxon>
        <taxon>Dothideomycetes</taxon>
        <taxon>Dothideomycetidae</taxon>
        <taxon>Mycosphaerellales</taxon>
        <taxon>Mycosphaerellaceae</taxon>
        <taxon>Pseudocercospora</taxon>
    </lineage>
</organism>
<evidence type="ECO:0000256" key="3">
    <source>
        <dbReference type="ARBA" id="ARBA00022989"/>
    </source>
</evidence>
<feature type="transmembrane region" description="Helical" evidence="6">
    <location>
        <begin position="12"/>
        <end position="32"/>
    </location>
</feature>
<reference evidence="8 9" key="1">
    <citation type="submission" date="2015-07" db="EMBL/GenBank/DDBJ databases">
        <title>Comparative genomics of the Sigatoka disease complex on banana suggests a link between parallel evolutionary changes in Pseudocercospora fijiensis and Pseudocercospora eumusae and increased virulence on the banana host.</title>
        <authorList>
            <person name="Chang T.-C."/>
            <person name="Salvucci A."/>
            <person name="Crous P.W."/>
            <person name="Stergiopoulos I."/>
        </authorList>
    </citation>
    <scope>NUCLEOTIDE SEQUENCE [LARGE SCALE GENOMIC DNA]</scope>
    <source>
        <strain evidence="8 9">CBS 114824</strain>
    </source>
</reference>